<keyword evidence="9 13" id="KW-0233">DNA recombination</keyword>
<dbReference type="GO" id="GO:0003676">
    <property type="term" value="F:nucleic acid binding"/>
    <property type="evidence" value="ECO:0007669"/>
    <property type="project" value="InterPro"/>
</dbReference>
<keyword evidence="14" id="KW-0812">Transmembrane</keyword>
<dbReference type="HAMAP" id="MF_00130">
    <property type="entry name" value="RecU"/>
    <property type="match status" value="1"/>
</dbReference>
<keyword evidence="4 13" id="KW-0479">Metal-binding</keyword>
<dbReference type="Gene3D" id="3.40.1350.10">
    <property type="match status" value="1"/>
</dbReference>
<dbReference type="EC" id="3.1.21.10" evidence="13"/>
<feature type="site" description="Transition state stabilizer" evidence="13">
    <location>
        <position position="76"/>
    </location>
</feature>
<feature type="binding site" evidence="13">
    <location>
        <position position="74"/>
    </location>
    <ligand>
        <name>Mg(2+)</name>
        <dbReference type="ChEBI" id="CHEBI:18420"/>
    </ligand>
</feature>
<dbReference type="InterPro" id="IPR011856">
    <property type="entry name" value="tRNA_endonuc-like_dom_sf"/>
</dbReference>
<dbReference type="Pfam" id="PF03838">
    <property type="entry name" value="RecU"/>
    <property type="match status" value="1"/>
</dbReference>
<keyword evidence="14" id="KW-1133">Transmembrane helix</keyword>
<dbReference type="InterPro" id="IPR011335">
    <property type="entry name" value="Restrct_endonuc-II-like"/>
</dbReference>
<accession>A0A0F5H0L1</accession>
<evidence type="ECO:0000256" key="8">
    <source>
        <dbReference type="ARBA" id="ARBA00022842"/>
    </source>
</evidence>
<dbReference type="AlphaFoldDB" id="A0A0F5H0L1"/>
<reference evidence="15 16" key="1">
    <citation type="submission" date="2015-03" db="EMBL/GenBank/DDBJ databases">
        <title>Genome sequence of Mycoplasma meleagridis strain ATCC 25294.</title>
        <authorList>
            <person name="Yacoub E."/>
            <person name="Blanchard A."/>
            <person name="Sirand-Pugnet P."/>
            <person name="Mardassi B.B.A."/>
        </authorList>
    </citation>
    <scope>NUCLEOTIDE SEQUENCE [LARGE SCALE GENOMIC DNA]</scope>
    <source>
        <strain evidence="15 16">ATCC 25294</strain>
    </source>
</reference>
<sequence length="161" mass="19032">MNTYLKNRGMLLETIINKTIDYYERNKIAYIEKKMLPVKFKKVNEKGELSEARIYNKSTVDYIGCFKGNFVAFEAKSTNEKYLPKNNIKKHQVKYLEKINNNGGISFLIIFFSIFDEFYFVKYENIRDFLNKKISYEIIKKQGINLELSFPGIIDFIPCIS</sequence>
<keyword evidence="2 13" id="KW-0963">Cytoplasm</keyword>
<evidence type="ECO:0000256" key="3">
    <source>
        <dbReference type="ARBA" id="ARBA00022722"/>
    </source>
</evidence>
<feature type="binding site" evidence="13">
    <location>
        <position position="59"/>
    </location>
    <ligand>
        <name>Mg(2+)</name>
        <dbReference type="ChEBI" id="CHEBI:18420"/>
    </ligand>
</feature>
<evidence type="ECO:0000256" key="11">
    <source>
        <dbReference type="ARBA" id="ARBA00023447"/>
    </source>
</evidence>
<dbReference type="PATRIC" id="fig|1264554.4.peg.77"/>
<comment type="similarity">
    <text evidence="11 13">Belongs to the RecU family.</text>
</comment>
<keyword evidence="16" id="KW-1185">Reference proteome</keyword>
<evidence type="ECO:0000256" key="2">
    <source>
        <dbReference type="ARBA" id="ARBA00022490"/>
    </source>
</evidence>
<evidence type="ECO:0000256" key="5">
    <source>
        <dbReference type="ARBA" id="ARBA00022759"/>
    </source>
</evidence>
<evidence type="ECO:0000256" key="7">
    <source>
        <dbReference type="ARBA" id="ARBA00022801"/>
    </source>
</evidence>
<keyword evidence="14" id="KW-0472">Membrane</keyword>
<comment type="catalytic activity">
    <reaction evidence="13">
        <text>Endonucleolytic cleavage at a junction such as a reciprocal single-stranded crossover between two homologous DNA duplexes (Holliday junction).</text>
        <dbReference type="EC" id="3.1.21.10"/>
    </reaction>
</comment>
<keyword evidence="3 13" id="KW-0540">Nuclease</keyword>
<evidence type="ECO:0000256" key="14">
    <source>
        <dbReference type="SAM" id="Phobius"/>
    </source>
</evidence>
<dbReference type="CDD" id="cd22354">
    <property type="entry name" value="RecU-like"/>
    <property type="match status" value="1"/>
</dbReference>
<evidence type="ECO:0000256" key="9">
    <source>
        <dbReference type="ARBA" id="ARBA00023172"/>
    </source>
</evidence>
<gene>
    <name evidence="13" type="primary">recU</name>
    <name evidence="15" type="ORF">MMELEA_00470</name>
</gene>
<protein>
    <recommendedName>
        <fullName evidence="12 13">Holliday junction resolvase RecU</fullName>
        <ecNumber evidence="13">3.1.21.10</ecNumber>
    </recommendedName>
    <alternativeName>
        <fullName evidence="13">Recombination protein U homolog</fullName>
    </alternativeName>
</protein>
<dbReference type="GO" id="GO:0006310">
    <property type="term" value="P:DNA recombination"/>
    <property type="evidence" value="ECO:0007669"/>
    <property type="project" value="UniProtKB-UniRule"/>
</dbReference>
<feature type="transmembrane region" description="Helical" evidence="14">
    <location>
        <begin position="99"/>
        <end position="121"/>
    </location>
</feature>
<name>A0A0F5H0L1_9BACT</name>
<evidence type="ECO:0000256" key="1">
    <source>
        <dbReference type="ARBA" id="ARBA00004496"/>
    </source>
</evidence>
<dbReference type="RefSeq" id="WP_046097010.1">
    <property type="nucleotide sequence ID" value="NZ_JZXN01000017.1"/>
</dbReference>
<comment type="cofactor">
    <cofactor evidence="13">
        <name>Mg(2+)</name>
        <dbReference type="ChEBI" id="CHEBI:18420"/>
    </cofactor>
    <text evidence="13">Binds 1 Mg(2+) ion per subunit.</text>
</comment>
<organism evidence="15 16">
    <name type="scientific">Mycoplasmopsis meleagridis ATCC 25294</name>
    <dbReference type="NCBI Taxonomy" id="1264554"/>
    <lineage>
        <taxon>Bacteria</taxon>
        <taxon>Bacillati</taxon>
        <taxon>Mycoplasmatota</taxon>
        <taxon>Mycoplasmoidales</taxon>
        <taxon>Metamycoplasmataceae</taxon>
        <taxon>Mycoplasmopsis</taxon>
    </lineage>
</organism>
<evidence type="ECO:0000256" key="4">
    <source>
        <dbReference type="ARBA" id="ARBA00022723"/>
    </source>
</evidence>
<keyword evidence="7 13" id="KW-0378">Hydrolase</keyword>
<dbReference type="NCBIfam" id="NF002581">
    <property type="entry name" value="PRK02234.1-2"/>
    <property type="match status" value="1"/>
</dbReference>
<evidence type="ECO:0000256" key="12">
    <source>
        <dbReference type="ARBA" id="ARBA00029523"/>
    </source>
</evidence>
<keyword evidence="8 13" id="KW-0460">Magnesium</keyword>
<dbReference type="GO" id="GO:0006281">
    <property type="term" value="P:DNA repair"/>
    <property type="evidence" value="ECO:0007669"/>
    <property type="project" value="UniProtKB-UniRule"/>
</dbReference>
<dbReference type="EMBL" id="JZXN01000017">
    <property type="protein sequence ID" value="KKB26665.1"/>
    <property type="molecule type" value="Genomic_DNA"/>
</dbReference>
<keyword evidence="5 13" id="KW-0255">Endonuclease</keyword>
<comment type="function">
    <text evidence="13">Endonuclease that resolves Holliday junction intermediates in genetic recombination. Cleaves mobile four-strand junctions by introducing symmetrical nicks in paired strands. Promotes annealing of linear ssDNA with homologous dsDNA. Required for DNA repair, homologous recombination and chromosome segregation.</text>
</comment>
<evidence type="ECO:0000256" key="10">
    <source>
        <dbReference type="ARBA" id="ARBA00023204"/>
    </source>
</evidence>
<keyword evidence="6 13" id="KW-0227">DNA damage</keyword>
<dbReference type="GO" id="GO:0007059">
    <property type="term" value="P:chromosome segregation"/>
    <property type="evidence" value="ECO:0007669"/>
    <property type="project" value="UniProtKB-UniRule"/>
</dbReference>
<evidence type="ECO:0000313" key="16">
    <source>
        <dbReference type="Proteomes" id="UP000033750"/>
    </source>
</evidence>
<dbReference type="GO" id="GO:0000287">
    <property type="term" value="F:magnesium ion binding"/>
    <property type="evidence" value="ECO:0007669"/>
    <property type="project" value="UniProtKB-UniRule"/>
</dbReference>
<feature type="binding site" evidence="13">
    <location>
        <position position="92"/>
    </location>
    <ligand>
        <name>Mg(2+)</name>
        <dbReference type="ChEBI" id="CHEBI:18420"/>
    </ligand>
</feature>
<comment type="subcellular location">
    <subcellularLocation>
        <location evidence="1 13">Cytoplasm</location>
    </subcellularLocation>
</comment>
<dbReference type="OrthoDB" id="9783592at2"/>
<evidence type="ECO:0000256" key="13">
    <source>
        <dbReference type="HAMAP-Rule" id="MF_00130"/>
    </source>
</evidence>
<evidence type="ECO:0000313" key="15">
    <source>
        <dbReference type="EMBL" id="KKB26665.1"/>
    </source>
</evidence>
<comment type="caution">
    <text evidence="15">The sequence shown here is derived from an EMBL/GenBank/DDBJ whole genome shotgun (WGS) entry which is preliminary data.</text>
</comment>
<dbReference type="Proteomes" id="UP000033750">
    <property type="component" value="Unassembled WGS sequence"/>
</dbReference>
<dbReference type="InterPro" id="IPR004612">
    <property type="entry name" value="Resolv_RecU"/>
</dbReference>
<proteinExistence type="inferred from homology"/>
<dbReference type="SUPFAM" id="SSF52980">
    <property type="entry name" value="Restriction endonuclease-like"/>
    <property type="match status" value="1"/>
</dbReference>
<evidence type="ECO:0000256" key="6">
    <source>
        <dbReference type="ARBA" id="ARBA00022763"/>
    </source>
</evidence>
<feature type="binding site" evidence="13">
    <location>
        <position position="61"/>
    </location>
    <ligand>
        <name>Mg(2+)</name>
        <dbReference type="ChEBI" id="CHEBI:18420"/>
    </ligand>
</feature>
<keyword evidence="10 13" id="KW-0234">DNA repair</keyword>
<dbReference type="GO" id="GO:0008821">
    <property type="term" value="F:crossover junction DNA endonuclease activity"/>
    <property type="evidence" value="ECO:0007669"/>
    <property type="project" value="UniProtKB-EC"/>
</dbReference>
<dbReference type="GO" id="GO:0005737">
    <property type="term" value="C:cytoplasm"/>
    <property type="evidence" value="ECO:0007669"/>
    <property type="project" value="UniProtKB-SubCell"/>
</dbReference>